<proteinExistence type="predicted"/>
<dbReference type="GO" id="GO:0009507">
    <property type="term" value="C:chloroplast"/>
    <property type="evidence" value="ECO:0007669"/>
    <property type="project" value="UniProtKB-SubCell"/>
</dbReference>
<dbReference type="Pfam" id="PF13460">
    <property type="entry name" value="NAD_binding_10"/>
    <property type="match status" value="1"/>
</dbReference>
<gene>
    <name evidence="13" type="ORF">PCAR00345_LOCUS23374</name>
</gene>
<reference evidence="13" key="1">
    <citation type="submission" date="2021-01" db="EMBL/GenBank/DDBJ databases">
        <authorList>
            <person name="Corre E."/>
            <person name="Pelletier E."/>
            <person name="Niang G."/>
            <person name="Scheremetjew M."/>
            <person name="Finn R."/>
            <person name="Kale V."/>
            <person name="Holt S."/>
            <person name="Cochrane G."/>
            <person name="Meng A."/>
            <person name="Brown T."/>
            <person name="Cohen L."/>
        </authorList>
    </citation>
    <scope>NUCLEOTIDE SEQUENCE</scope>
    <source>
        <strain evidence="13">CCMP645</strain>
    </source>
</reference>
<evidence type="ECO:0000256" key="6">
    <source>
        <dbReference type="ARBA" id="ARBA00022946"/>
    </source>
</evidence>
<keyword evidence="8" id="KW-0149">Chlorophyll biosynthesis</keyword>
<dbReference type="PANTHER" id="PTHR47378">
    <property type="entry name" value="DIVINYL CHLOROPHYLLIDE A 8-VINYL-REDUCTASE, CHLOROPLASTIC"/>
    <property type="match status" value="1"/>
</dbReference>
<evidence type="ECO:0000256" key="10">
    <source>
        <dbReference type="ARBA" id="ARBA00024089"/>
    </source>
</evidence>
<protein>
    <recommendedName>
        <fullName evidence="10">Divinyl chlorophyllide a 8-vinyl-reductase, chloroplastic</fullName>
        <ecNumber evidence="9">1.3.1.75</ecNumber>
    </recommendedName>
</protein>
<keyword evidence="7" id="KW-0560">Oxidoreductase</keyword>
<evidence type="ECO:0000256" key="2">
    <source>
        <dbReference type="ARBA" id="ARBA00005173"/>
    </source>
</evidence>
<keyword evidence="3" id="KW-0150">Chloroplast</keyword>
<comment type="pathway">
    <text evidence="2">Porphyrin-containing compound metabolism; chlorophyll biosynthesis.</text>
</comment>
<dbReference type="EMBL" id="HBIZ01036668">
    <property type="protein sequence ID" value="CAE0770762.1"/>
    <property type="molecule type" value="Transcribed_RNA"/>
</dbReference>
<evidence type="ECO:0000256" key="4">
    <source>
        <dbReference type="ARBA" id="ARBA00022640"/>
    </source>
</evidence>
<keyword evidence="5" id="KW-0521">NADP</keyword>
<keyword evidence="6" id="KW-0809">Transit peptide</keyword>
<evidence type="ECO:0000256" key="8">
    <source>
        <dbReference type="ARBA" id="ARBA00023171"/>
    </source>
</evidence>
<dbReference type="InterPro" id="IPR016040">
    <property type="entry name" value="NAD(P)-bd_dom"/>
</dbReference>
<sequence>MLAFVVLAASWTHPMQHRPVISAKTWVQVSSLRAAVPQLAVSRVLTETTDSAGSALLDRRKLLTDDAEDKSALGSGRALPIRELAVGRKRAQPEAPQRVLVLGASGYIGSAVVRELVSRGHQVVAIVRQEAVTGPSASTLSSAELIIGDVGDASTVAAAFAARPIDAVVSCVSSRSGSVDEVWRVDYGASRAALDCLQRQVEAQDRARDSDTDATTDTDTTADTVITAATAAASAAPPARRVSYVLLSAICVRTPVLELHRAKLAMEQALADSPVSYAIVRPSAYFKSLAGQVSSLLKGQPYILFGDGTHTRSNAMSDADVARVLVDCMLDADELNGVVEIGGGEGTITPLEQSRMLFELLGREPEYLNVPLNWLDNAVGVFDGLARALPPLRDAAEAARIARFYATQEMVGPPHEDYARDSLKDYYASMVAEGRLKLQQEARDGGPDLGLPTTSLLALNVLQAVRGARRMFSRLTPASEAQADRSA</sequence>
<evidence type="ECO:0000313" key="13">
    <source>
        <dbReference type="EMBL" id="CAE0770762.1"/>
    </source>
</evidence>
<dbReference type="UniPathway" id="UPA00668"/>
<evidence type="ECO:0000256" key="9">
    <source>
        <dbReference type="ARBA" id="ARBA00024059"/>
    </source>
</evidence>
<dbReference type="GO" id="GO:0033728">
    <property type="term" value="F:3,8-divinyl protochlorophyllide a 8-vinyl-reductase (NADPH) activity"/>
    <property type="evidence" value="ECO:0007669"/>
    <property type="project" value="UniProtKB-EC"/>
</dbReference>
<evidence type="ECO:0000256" key="5">
    <source>
        <dbReference type="ARBA" id="ARBA00022857"/>
    </source>
</evidence>
<name>A0A7S4BMM9_CHRCT</name>
<dbReference type="Gene3D" id="3.40.50.720">
    <property type="entry name" value="NAD(P)-binding Rossmann-like Domain"/>
    <property type="match status" value="1"/>
</dbReference>
<organism evidence="13">
    <name type="scientific">Chrysotila carterae</name>
    <name type="common">Marine alga</name>
    <name type="synonym">Syracosphaera carterae</name>
    <dbReference type="NCBI Taxonomy" id="13221"/>
    <lineage>
        <taxon>Eukaryota</taxon>
        <taxon>Haptista</taxon>
        <taxon>Haptophyta</taxon>
        <taxon>Prymnesiophyceae</taxon>
        <taxon>Isochrysidales</taxon>
        <taxon>Isochrysidaceae</taxon>
        <taxon>Chrysotila</taxon>
    </lineage>
</organism>
<evidence type="ECO:0000256" key="11">
    <source>
        <dbReference type="ARBA" id="ARBA00049498"/>
    </source>
</evidence>
<dbReference type="AlphaFoldDB" id="A0A7S4BMM9"/>
<dbReference type="GO" id="GO:0015995">
    <property type="term" value="P:chlorophyll biosynthetic process"/>
    <property type="evidence" value="ECO:0007669"/>
    <property type="project" value="UniProtKB-UniPathway"/>
</dbReference>
<feature type="domain" description="NAD(P)-binding" evidence="12">
    <location>
        <begin position="103"/>
        <end position="330"/>
    </location>
</feature>
<dbReference type="InterPro" id="IPR036291">
    <property type="entry name" value="NAD(P)-bd_dom_sf"/>
</dbReference>
<dbReference type="InterPro" id="IPR044201">
    <property type="entry name" value="DVR-like"/>
</dbReference>
<dbReference type="EC" id="1.3.1.75" evidence="9"/>
<evidence type="ECO:0000256" key="7">
    <source>
        <dbReference type="ARBA" id="ARBA00023002"/>
    </source>
</evidence>
<dbReference type="SUPFAM" id="SSF51735">
    <property type="entry name" value="NAD(P)-binding Rossmann-fold domains"/>
    <property type="match status" value="1"/>
</dbReference>
<evidence type="ECO:0000256" key="1">
    <source>
        <dbReference type="ARBA" id="ARBA00004229"/>
    </source>
</evidence>
<evidence type="ECO:0000259" key="12">
    <source>
        <dbReference type="Pfam" id="PF13460"/>
    </source>
</evidence>
<evidence type="ECO:0000256" key="3">
    <source>
        <dbReference type="ARBA" id="ARBA00022528"/>
    </source>
</evidence>
<comment type="subcellular location">
    <subcellularLocation>
        <location evidence="1">Plastid</location>
        <location evidence="1">Chloroplast</location>
    </subcellularLocation>
</comment>
<comment type="catalytic activity">
    <reaction evidence="11">
        <text>protochlorophyllide a + NADP(+) = 3,8-divinyl protochlorophyllide a + NADPH + H(+)</text>
        <dbReference type="Rhea" id="RHEA:48884"/>
        <dbReference type="ChEBI" id="CHEBI:15378"/>
        <dbReference type="ChEBI" id="CHEBI:57783"/>
        <dbReference type="ChEBI" id="CHEBI:58349"/>
        <dbReference type="ChEBI" id="CHEBI:58632"/>
        <dbReference type="ChEBI" id="CHEBI:83350"/>
        <dbReference type="EC" id="1.3.1.75"/>
    </reaction>
</comment>
<dbReference type="PANTHER" id="PTHR47378:SF1">
    <property type="entry name" value="DIVINYL CHLOROPHYLLIDE A 8-VINYL-REDUCTASE, CHLOROPLASTIC"/>
    <property type="match status" value="1"/>
</dbReference>
<keyword evidence="4" id="KW-0934">Plastid</keyword>
<accession>A0A7S4BMM9</accession>